<dbReference type="FunFam" id="3.20.20.60:FF:000005">
    <property type="entry name" value="Isocitrate lyase"/>
    <property type="match status" value="1"/>
</dbReference>
<dbReference type="Pfam" id="PF00463">
    <property type="entry name" value="ICL"/>
    <property type="match status" value="2"/>
</dbReference>
<sequence>MTLSAQPTTPTHTPRTAEELAHAWANDPRWRGVQRTYGPQDVVQLAGSVREEHTLARRGAERLWRQLHELDYIHALGALTGGQAVQQVKAGLQAIYLSGWQVAADANQAGQTYPDQSLYPANSVPQVVRRINNALLRADQISTAEGESDPVDWLAPVVADAEAGFGGPLNAFELTKAMIAAGAAGIHYEDQLASEKKCGHLGGKVLVPTAQHVRTLNAARLAADISDVPTVIVARTDALAATLLTSDVDELDAPFVTGERTSEGFYLVRNGMASAIARGLAYAPYADLLWMETGTPDLDQAREFAEAIHARYPDQLLAYNCSPSFNWRAALDDDQIAKFQRELGAMGYRFQFITLAGFHSLNHGMFDLARGYAEQGMTAYVDLQQREFDAQRHGFTAVRHQREVGTGYFDLVSTAVNPTSSTTALAGSTEAEQFH</sequence>
<dbReference type="EC" id="4.1.3.1" evidence="4 9"/>
<dbReference type="GO" id="GO:0006099">
    <property type="term" value="P:tricarboxylic acid cycle"/>
    <property type="evidence" value="ECO:0007669"/>
    <property type="project" value="UniProtKB-UniRule"/>
</dbReference>
<dbReference type="PIRSF" id="PIRSF001362">
    <property type="entry name" value="Isocit_lyase"/>
    <property type="match status" value="1"/>
</dbReference>
<comment type="catalytic activity">
    <reaction evidence="8">
        <text>D-threo-isocitrate = glyoxylate + succinate</text>
        <dbReference type="Rhea" id="RHEA:13245"/>
        <dbReference type="ChEBI" id="CHEBI:15562"/>
        <dbReference type="ChEBI" id="CHEBI:30031"/>
        <dbReference type="ChEBI" id="CHEBI:36655"/>
        <dbReference type="EC" id="4.1.3.1"/>
    </reaction>
</comment>
<organism evidence="13 14">
    <name type="scientific">Streptomyces zhaozhouensis</name>
    <dbReference type="NCBI Taxonomy" id="1300267"/>
    <lineage>
        <taxon>Bacteria</taxon>
        <taxon>Bacillati</taxon>
        <taxon>Actinomycetota</taxon>
        <taxon>Actinomycetes</taxon>
        <taxon>Kitasatosporales</taxon>
        <taxon>Streptomycetaceae</taxon>
        <taxon>Streptomyces</taxon>
    </lineage>
</organism>
<keyword evidence="12" id="KW-0479">Metal-binding</keyword>
<dbReference type="InterPro" id="IPR018523">
    <property type="entry name" value="Isocitrate_lyase_ph_CS"/>
</dbReference>
<comment type="pathway">
    <text evidence="1">Carbohydrate metabolism; glyoxylate cycle; (S)-malate from isocitrate: step 1/2.</text>
</comment>
<evidence type="ECO:0000313" key="13">
    <source>
        <dbReference type="EMBL" id="SOD63147.1"/>
    </source>
</evidence>
<name>A0A286DWU0_9ACTN</name>
<dbReference type="SUPFAM" id="SSF51621">
    <property type="entry name" value="Phosphoenolpyruvate/pyruvate domain"/>
    <property type="match status" value="1"/>
</dbReference>
<keyword evidence="5" id="KW-0329">Glyoxylate bypass</keyword>
<dbReference type="EMBL" id="OCNE01000009">
    <property type="protein sequence ID" value="SOD63147.1"/>
    <property type="molecule type" value="Genomic_DNA"/>
</dbReference>
<dbReference type="NCBIfam" id="TIGR01346">
    <property type="entry name" value="isocit_lyase"/>
    <property type="match status" value="1"/>
</dbReference>
<evidence type="ECO:0000256" key="12">
    <source>
        <dbReference type="PIRSR" id="PIRSR001362-3"/>
    </source>
</evidence>
<keyword evidence="12" id="KW-0460">Magnesium</keyword>
<dbReference type="InterPro" id="IPR015813">
    <property type="entry name" value="Pyrv/PenolPyrv_kinase-like_dom"/>
</dbReference>
<evidence type="ECO:0000256" key="6">
    <source>
        <dbReference type="ARBA" id="ARBA00022532"/>
    </source>
</evidence>
<feature type="binding site" evidence="11">
    <location>
        <begin position="199"/>
        <end position="200"/>
    </location>
    <ligand>
        <name>substrate</name>
    </ligand>
</feature>
<dbReference type="Gene3D" id="3.20.20.60">
    <property type="entry name" value="Phosphoenolpyruvate-binding domains"/>
    <property type="match status" value="1"/>
</dbReference>
<feature type="binding site" evidence="11">
    <location>
        <position position="354"/>
    </location>
    <ligand>
        <name>substrate</name>
    </ligand>
</feature>
<dbReference type="GO" id="GO:0006097">
    <property type="term" value="P:glyoxylate cycle"/>
    <property type="evidence" value="ECO:0007669"/>
    <property type="project" value="UniProtKB-KW"/>
</dbReference>
<proteinExistence type="inferred from homology"/>
<feature type="binding site" evidence="11">
    <location>
        <position position="235"/>
    </location>
    <ligand>
        <name>substrate</name>
    </ligand>
</feature>
<protein>
    <recommendedName>
        <fullName evidence="4 9">Isocitrate lyase</fullName>
        <ecNumber evidence="4 9">4.1.3.1</ecNumber>
    </recommendedName>
</protein>
<evidence type="ECO:0000256" key="5">
    <source>
        <dbReference type="ARBA" id="ARBA00022435"/>
    </source>
</evidence>
<comment type="similarity">
    <text evidence="2">Belongs to the isocitrate lyase/PEP mutase superfamily. Isocitrate lyase family.</text>
</comment>
<accession>A0A286DWU0</accession>
<comment type="cofactor">
    <cofactor evidence="12">
        <name>Mg(2+)</name>
        <dbReference type="ChEBI" id="CHEBI:18420"/>
    </cofactor>
    <text evidence="12">Can also use Mn(2+) ion.</text>
</comment>
<dbReference type="InterPro" id="IPR040442">
    <property type="entry name" value="Pyrv_kinase-like_dom_sf"/>
</dbReference>
<dbReference type="GO" id="GO:0046872">
    <property type="term" value="F:metal ion binding"/>
    <property type="evidence" value="ECO:0007669"/>
    <property type="project" value="UniProtKB-KW"/>
</dbReference>
<dbReference type="CDD" id="cd00377">
    <property type="entry name" value="ICL_PEPM"/>
    <property type="match status" value="1"/>
</dbReference>
<dbReference type="RefSeq" id="WP_097231632.1">
    <property type="nucleotide sequence ID" value="NZ_OCNE01000009.1"/>
</dbReference>
<evidence type="ECO:0000256" key="3">
    <source>
        <dbReference type="ARBA" id="ARBA00011881"/>
    </source>
</evidence>
<evidence type="ECO:0000256" key="11">
    <source>
        <dbReference type="PIRSR" id="PIRSR001362-2"/>
    </source>
</evidence>
<dbReference type="GO" id="GO:0004451">
    <property type="term" value="F:isocitrate lyase activity"/>
    <property type="evidence" value="ECO:0007669"/>
    <property type="project" value="UniProtKB-UniRule"/>
</dbReference>
<evidence type="ECO:0000256" key="9">
    <source>
        <dbReference type="NCBIfam" id="TIGR01346"/>
    </source>
</evidence>
<keyword evidence="7 13" id="KW-0456">Lyase</keyword>
<dbReference type="InterPro" id="IPR006254">
    <property type="entry name" value="Isocitrate_lyase"/>
</dbReference>
<feature type="binding site" evidence="11">
    <location>
        <begin position="320"/>
        <end position="324"/>
    </location>
    <ligand>
        <name>substrate</name>
    </ligand>
</feature>
<dbReference type="PANTHER" id="PTHR21631">
    <property type="entry name" value="ISOCITRATE LYASE/MALATE SYNTHASE"/>
    <property type="match status" value="1"/>
</dbReference>
<dbReference type="Proteomes" id="UP000219072">
    <property type="component" value="Unassembled WGS sequence"/>
</dbReference>
<dbReference type="OrthoDB" id="8629576at2"/>
<evidence type="ECO:0000256" key="10">
    <source>
        <dbReference type="PIRSR" id="PIRSR001362-1"/>
    </source>
</evidence>
<dbReference type="NCBIfam" id="NF011645">
    <property type="entry name" value="PRK15063.1"/>
    <property type="match status" value="1"/>
</dbReference>
<feature type="binding site" evidence="11">
    <location>
        <begin position="98"/>
        <end position="100"/>
    </location>
    <ligand>
        <name>substrate</name>
    </ligand>
</feature>
<evidence type="ECO:0000256" key="8">
    <source>
        <dbReference type="ARBA" id="ARBA00023531"/>
    </source>
</evidence>
<keyword evidence="14" id="KW-1185">Reference proteome</keyword>
<evidence type="ECO:0000256" key="2">
    <source>
        <dbReference type="ARBA" id="ARBA00005704"/>
    </source>
</evidence>
<evidence type="ECO:0000256" key="4">
    <source>
        <dbReference type="ARBA" id="ARBA00012909"/>
    </source>
</evidence>
<dbReference type="InterPro" id="IPR039556">
    <property type="entry name" value="ICL/PEPM"/>
</dbReference>
<dbReference type="PANTHER" id="PTHR21631:SF3">
    <property type="entry name" value="BIFUNCTIONAL GLYOXYLATE CYCLE PROTEIN"/>
    <property type="match status" value="1"/>
</dbReference>
<comment type="subunit">
    <text evidence="3">Homotetramer.</text>
</comment>
<feature type="binding site" evidence="12">
    <location>
        <position position="160"/>
    </location>
    <ligand>
        <name>Mg(2+)</name>
        <dbReference type="ChEBI" id="CHEBI:18420"/>
    </ligand>
</feature>
<keyword evidence="6" id="KW-0816">Tricarboxylic acid cycle</keyword>
<feature type="active site" description="Proton acceptor" evidence="10">
    <location>
        <position position="198"/>
    </location>
</feature>
<gene>
    <name evidence="13" type="ORF">SAMN06297387_10988</name>
</gene>
<dbReference type="AlphaFoldDB" id="A0A286DWU0"/>
<dbReference type="PROSITE" id="PS00161">
    <property type="entry name" value="ISOCITRATE_LYASE"/>
    <property type="match status" value="1"/>
</dbReference>
<evidence type="ECO:0000256" key="1">
    <source>
        <dbReference type="ARBA" id="ARBA00004793"/>
    </source>
</evidence>
<reference evidence="13 14" key="1">
    <citation type="submission" date="2017-09" db="EMBL/GenBank/DDBJ databases">
        <authorList>
            <person name="Ehlers B."/>
            <person name="Leendertz F.H."/>
        </authorList>
    </citation>
    <scope>NUCLEOTIDE SEQUENCE [LARGE SCALE GENOMIC DNA]</scope>
    <source>
        <strain evidence="13 14">CGMCC 4.7095</strain>
    </source>
</reference>
<evidence type="ECO:0000256" key="7">
    <source>
        <dbReference type="ARBA" id="ARBA00023239"/>
    </source>
</evidence>
<evidence type="ECO:0000313" key="14">
    <source>
        <dbReference type="Proteomes" id="UP000219072"/>
    </source>
</evidence>